<evidence type="ECO:0000313" key="6">
    <source>
        <dbReference type="Proteomes" id="UP000315700"/>
    </source>
</evidence>
<gene>
    <name evidence="5" type="primary">lacA</name>
    <name evidence="5" type="ORF">Pan44_38870</name>
</gene>
<dbReference type="InterPro" id="IPR011004">
    <property type="entry name" value="Trimer_LpxA-like_sf"/>
</dbReference>
<dbReference type="CDD" id="cd05825">
    <property type="entry name" value="LbH_wcaF_like"/>
    <property type="match status" value="1"/>
</dbReference>
<dbReference type="EMBL" id="CP036271">
    <property type="protein sequence ID" value="QDT55839.1"/>
    <property type="molecule type" value="Genomic_DNA"/>
</dbReference>
<evidence type="ECO:0000313" key="5">
    <source>
        <dbReference type="EMBL" id="QDT55839.1"/>
    </source>
</evidence>
<keyword evidence="3" id="KW-0677">Repeat</keyword>
<comment type="similarity">
    <text evidence="1">Belongs to the transferase hexapeptide repeat family.</text>
</comment>
<dbReference type="PANTHER" id="PTHR23416">
    <property type="entry name" value="SIALIC ACID SYNTHASE-RELATED"/>
    <property type="match status" value="1"/>
</dbReference>
<protein>
    <submittedName>
        <fullName evidence="5">Galactoside O-acetyltransferase</fullName>
        <ecNumber evidence="5">2.3.1.18</ecNumber>
    </submittedName>
</protein>
<proteinExistence type="inferred from homology"/>
<organism evidence="5 6">
    <name type="scientific">Caulifigura coniformis</name>
    <dbReference type="NCBI Taxonomy" id="2527983"/>
    <lineage>
        <taxon>Bacteria</taxon>
        <taxon>Pseudomonadati</taxon>
        <taxon>Planctomycetota</taxon>
        <taxon>Planctomycetia</taxon>
        <taxon>Planctomycetales</taxon>
        <taxon>Planctomycetaceae</taxon>
        <taxon>Caulifigura</taxon>
    </lineage>
</organism>
<reference evidence="5 6" key="1">
    <citation type="submission" date="2019-02" db="EMBL/GenBank/DDBJ databases">
        <title>Deep-cultivation of Planctomycetes and their phenomic and genomic characterization uncovers novel biology.</title>
        <authorList>
            <person name="Wiegand S."/>
            <person name="Jogler M."/>
            <person name="Boedeker C."/>
            <person name="Pinto D."/>
            <person name="Vollmers J."/>
            <person name="Rivas-Marin E."/>
            <person name="Kohn T."/>
            <person name="Peeters S.H."/>
            <person name="Heuer A."/>
            <person name="Rast P."/>
            <person name="Oberbeckmann S."/>
            <person name="Bunk B."/>
            <person name="Jeske O."/>
            <person name="Meyerdierks A."/>
            <person name="Storesund J.E."/>
            <person name="Kallscheuer N."/>
            <person name="Luecker S."/>
            <person name="Lage O.M."/>
            <person name="Pohl T."/>
            <person name="Merkel B.J."/>
            <person name="Hornburger P."/>
            <person name="Mueller R.-W."/>
            <person name="Bruemmer F."/>
            <person name="Labrenz M."/>
            <person name="Spormann A.M."/>
            <person name="Op den Camp H."/>
            <person name="Overmann J."/>
            <person name="Amann R."/>
            <person name="Jetten M.S.M."/>
            <person name="Mascher T."/>
            <person name="Medema M.H."/>
            <person name="Devos D.P."/>
            <person name="Kaster A.-K."/>
            <person name="Ovreas L."/>
            <person name="Rohde M."/>
            <person name="Galperin M.Y."/>
            <person name="Jogler C."/>
        </authorList>
    </citation>
    <scope>NUCLEOTIDE SEQUENCE [LARGE SCALE GENOMIC DNA]</scope>
    <source>
        <strain evidence="5 6">Pan44</strain>
    </source>
</reference>
<dbReference type="InterPro" id="IPR001451">
    <property type="entry name" value="Hexapep"/>
</dbReference>
<sequence>MSAPHRDAHPESFLRLGTYEKGSYTPGAGLPRRVLWYLVNEFIFHSGYFPLSSLKRVLLRQFGASIGKRVVIKPHVNIKFPWRLSIGDYCWIGEEVWIDNLDAVTIGPNSCVSQGAYLCTGSHDPRQRSFPLITRPIVIGNGAWIGAHAVVLGGVTVEDNAVVGAGAIVNKNVPGNHLVVGSPVRDLGDVRPAGP</sequence>
<evidence type="ECO:0000256" key="2">
    <source>
        <dbReference type="ARBA" id="ARBA00022679"/>
    </source>
</evidence>
<accession>A0A517SI88</accession>
<dbReference type="InParanoid" id="A0A517SI88"/>
<dbReference type="PROSITE" id="PS00101">
    <property type="entry name" value="HEXAPEP_TRANSFERASES"/>
    <property type="match status" value="1"/>
</dbReference>
<dbReference type="AlphaFoldDB" id="A0A517SI88"/>
<dbReference type="Proteomes" id="UP000315700">
    <property type="component" value="Chromosome"/>
</dbReference>
<evidence type="ECO:0000256" key="4">
    <source>
        <dbReference type="ARBA" id="ARBA00023315"/>
    </source>
</evidence>
<dbReference type="PANTHER" id="PTHR23416:SF23">
    <property type="entry name" value="ACETYLTRANSFERASE C18B11.09C-RELATED"/>
    <property type="match status" value="1"/>
</dbReference>
<name>A0A517SI88_9PLAN</name>
<dbReference type="GO" id="GO:0008870">
    <property type="term" value="F:galactoside O-acetyltransferase activity"/>
    <property type="evidence" value="ECO:0007669"/>
    <property type="project" value="UniProtKB-EC"/>
</dbReference>
<dbReference type="InterPro" id="IPR018357">
    <property type="entry name" value="Hexapep_transf_CS"/>
</dbReference>
<keyword evidence="2 5" id="KW-0808">Transferase</keyword>
<dbReference type="Pfam" id="PF00132">
    <property type="entry name" value="Hexapep"/>
    <property type="match status" value="1"/>
</dbReference>
<dbReference type="SUPFAM" id="SSF51161">
    <property type="entry name" value="Trimeric LpxA-like enzymes"/>
    <property type="match status" value="1"/>
</dbReference>
<keyword evidence="6" id="KW-1185">Reference proteome</keyword>
<dbReference type="Gene3D" id="2.160.10.10">
    <property type="entry name" value="Hexapeptide repeat proteins"/>
    <property type="match status" value="1"/>
</dbReference>
<evidence type="ECO:0000256" key="3">
    <source>
        <dbReference type="ARBA" id="ARBA00022737"/>
    </source>
</evidence>
<dbReference type="GO" id="GO:0005829">
    <property type="term" value="C:cytosol"/>
    <property type="evidence" value="ECO:0007669"/>
    <property type="project" value="TreeGrafter"/>
</dbReference>
<keyword evidence="4 5" id="KW-0012">Acyltransferase</keyword>
<dbReference type="KEGG" id="ccos:Pan44_38870"/>
<dbReference type="InterPro" id="IPR051159">
    <property type="entry name" value="Hexapeptide_acetyltransf"/>
</dbReference>
<evidence type="ECO:0000256" key="1">
    <source>
        <dbReference type="ARBA" id="ARBA00007274"/>
    </source>
</evidence>
<dbReference type="RefSeq" id="WP_197453468.1">
    <property type="nucleotide sequence ID" value="NZ_CP036271.1"/>
</dbReference>
<dbReference type="NCBIfam" id="NF007797">
    <property type="entry name" value="PRK10502.1"/>
    <property type="match status" value="1"/>
</dbReference>
<dbReference type="EC" id="2.3.1.18" evidence="5"/>
<dbReference type="FunCoup" id="A0A517SI88">
    <property type="interactions" value="28"/>
</dbReference>